<keyword evidence="3" id="KW-1185">Reference proteome</keyword>
<dbReference type="Proteomes" id="UP000188388">
    <property type="component" value="Unassembled WGS sequence"/>
</dbReference>
<feature type="transmembrane region" description="Helical" evidence="1">
    <location>
        <begin position="75"/>
        <end position="92"/>
    </location>
</feature>
<dbReference type="EMBL" id="FTPD01000006">
    <property type="protein sequence ID" value="SIT53910.1"/>
    <property type="molecule type" value="Genomic_DNA"/>
</dbReference>
<keyword evidence="1" id="KW-1133">Transmembrane helix</keyword>
<accession>A0A1R3V205</accession>
<evidence type="ECO:0000256" key="1">
    <source>
        <dbReference type="SAM" id="Phobius"/>
    </source>
</evidence>
<feature type="transmembrane region" description="Helical" evidence="1">
    <location>
        <begin position="98"/>
        <end position="120"/>
    </location>
</feature>
<proteinExistence type="predicted"/>
<evidence type="ECO:0000313" key="3">
    <source>
        <dbReference type="Proteomes" id="UP000188388"/>
    </source>
</evidence>
<protein>
    <submittedName>
        <fullName evidence="2">Uncharacterized protein</fullName>
    </submittedName>
</protein>
<sequence length="190" mass="20369">MSRGKAVGYAIGLPLSLLGLLFLPAGSIGWRAGWLFVAVVILAFGISALVLARVNPIIFRARSRFRPGTKRWDKVLLSVILPAMVAIIPVAALDAGRFHWSVVPPWGVALGYAALLAGIAKRNLQHGPGTQSKRHIYSHDARGLTEPGLVIQFAPAKIAILIELSPAWWTGISDQIAMPALRSPSTSRPS</sequence>
<evidence type="ECO:0000313" key="2">
    <source>
        <dbReference type="EMBL" id="SIT53910.1"/>
    </source>
</evidence>
<organism evidence="2 3">
    <name type="scientific">Mesorhizobium prunaredense</name>
    <dbReference type="NCBI Taxonomy" id="1631249"/>
    <lineage>
        <taxon>Bacteria</taxon>
        <taxon>Pseudomonadati</taxon>
        <taxon>Pseudomonadota</taxon>
        <taxon>Alphaproteobacteria</taxon>
        <taxon>Hyphomicrobiales</taxon>
        <taxon>Phyllobacteriaceae</taxon>
        <taxon>Mesorhizobium</taxon>
    </lineage>
</organism>
<name>A0A1R3V205_9HYPH</name>
<keyword evidence="1" id="KW-0472">Membrane</keyword>
<reference evidence="3" key="1">
    <citation type="submission" date="2017-01" db="EMBL/GenBank/DDBJ databases">
        <authorList>
            <person name="Brunel B."/>
        </authorList>
    </citation>
    <scope>NUCLEOTIDE SEQUENCE [LARGE SCALE GENOMIC DNA]</scope>
</reference>
<dbReference type="AlphaFoldDB" id="A0A1R3V205"/>
<feature type="transmembrane region" description="Helical" evidence="1">
    <location>
        <begin position="7"/>
        <end position="26"/>
    </location>
</feature>
<gene>
    <name evidence="2" type="ORF">BQ8794_140055</name>
</gene>
<dbReference type="STRING" id="1631249.BQ8794_140055"/>
<feature type="transmembrane region" description="Helical" evidence="1">
    <location>
        <begin position="32"/>
        <end position="54"/>
    </location>
</feature>
<keyword evidence="1" id="KW-0812">Transmembrane</keyword>
<dbReference type="RefSeq" id="WP_210189819.1">
    <property type="nucleotide sequence ID" value="NZ_FTPD01000006.1"/>
</dbReference>